<feature type="binding site" evidence="6">
    <location>
        <position position="95"/>
    </location>
    <ligand>
        <name>Mg(2+)</name>
        <dbReference type="ChEBI" id="CHEBI:18420"/>
        <label>1</label>
    </ligand>
</feature>
<proteinExistence type="inferred from homology"/>
<evidence type="ECO:0000256" key="4">
    <source>
        <dbReference type="ARBA" id="ARBA00022801"/>
    </source>
</evidence>
<dbReference type="PRINTS" id="PR00377">
    <property type="entry name" value="IMPHPHTASES"/>
</dbReference>
<feature type="binding site" evidence="6">
    <location>
        <position position="76"/>
    </location>
    <ligand>
        <name>substrate</name>
    </ligand>
</feature>
<organism evidence="7 8">
    <name type="scientific">Sphingomonas morindae</name>
    <dbReference type="NCBI Taxonomy" id="1541170"/>
    <lineage>
        <taxon>Bacteria</taxon>
        <taxon>Pseudomonadati</taxon>
        <taxon>Pseudomonadota</taxon>
        <taxon>Alphaproteobacteria</taxon>
        <taxon>Sphingomonadales</taxon>
        <taxon>Sphingomonadaceae</taxon>
        <taxon>Sphingomonas</taxon>
    </lineage>
</organism>
<keyword evidence="6" id="KW-0479">Metal-binding</keyword>
<dbReference type="InterPro" id="IPR050725">
    <property type="entry name" value="CysQ/Inositol_MonoPase"/>
</dbReference>
<keyword evidence="5 6" id="KW-0472">Membrane</keyword>
<protein>
    <recommendedName>
        <fullName evidence="6">3'(2'),5'-bisphosphate nucleotidase CysQ</fullName>
        <ecNumber evidence="6">3.1.3.7</ecNumber>
    </recommendedName>
    <alternativeName>
        <fullName evidence="6">3'(2'),5-bisphosphonucleoside 3'(2')-phosphohydrolase</fullName>
    </alternativeName>
    <alternativeName>
        <fullName evidence="6">3'-phosphoadenosine 5'-phosphate phosphatase</fullName>
        <shortName evidence="6">PAP phosphatase</shortName>
    </alternativeName>
</protein>
<dbReference type="CDD" id="cd01638">
    <property type="entry name" value="CysQ"/>
    <property type="match status" value="1"/>
</dbReference>
<dbReference type="EMBL" id="CP084930">
    <property type="protein sequence ID" value="USI71960.1"/>
    <property type="molecule type" value="Genomic_DNA"/>
</dbReference>
<keyword evidence="6" id="KW-0460">Magnesium</keyword>
<accession>A0ABY4X528</accession>
<comment type="cofactor">
    <cofactor evidence="6">
        <name>Mg(2+)</name>
        <dbReference type="ChEBI" id="CHEBI:18420"/>
    </cofactor>
</comment>
<dbReference type="Proteomes" id="UP001056937">
    <property type="component" value="Chromosome 1"/>
</dbReference>
<dbReference type="PANTHER" id="PTHR43028:SF5">
    <property type="entry name" value="3'(2'),5'-BISPHOSPHATE NUCLEOTIDASE 1"/>
    <property type="match status" value="1"/>
</dbReference>
<feature type="binding site" evidence="6">
    <location>
        <position position="226"/>
    </location>
    <ligand>
        <name>substrate</name>
    </ligand>
</feature>
<dbReference type="NCBIfam" id="TIGR01331">
    <property type="entry name" value="bisphos_cysQ"/>
    <property type="match status" value="1"/>
</dbReference>
<keyword evidence="3 6" id="KW-0997">Cell inner membrane</keyword>
<dbReference type="SUPFAM" id="SSF56655">
    <property type="entry name" value="Carbohydrate phosphatase"/>
    <property type="match status" value="1"/>
</dbReference>
<dbReference type="PANTHER" id="PTHR43028">
    <property type="entry name" value="3'(2'),5'-BISPHOSPHATE NUCLEOTIDASE 1"/>
    <property type="match status" value="1"/>
</dbReference>
<dbReference type="HAMAP" id="MF_02095">
    <property type="entry name" value="CysQ"/>
    <property type="match status" value="1"/>
</dbReference>
<name>A0ABY4X528_9SPHN</name>
<comment type="catalytic activity">
    <reaction evidence="6">
        <text>adenosine 3',5'-bisphosphate + H2O = AMP + phosphate</text>
        <dbReference type="Rhea" id="RHEA:10040"/>
        <dbReference type="ChEBI" id="CHEBI:15377"/>
        <dbReference type="ChEBI" id="CHEBI:43474"/>
        <dbReference type="ChEBI" id="CHEBI:58343"/>
        <dbReference type="ChEBI" id="CHEBI:456215"/>
        <dbReference type="EC" id="3.1.3.7"/>
    </reaction>
</comment>
<evidence type="ECO:0000256" key="3">
    <source>
        <dbReference type="ARBA" id="ARBA00022519"/>
    </source>
</evidence>
<evidence type="ECO:0000256" key="6">
    <source>
        <dbReference type="HAMAP-Rule" id="MF_02095"/>
    </source>
</evidence>
<feature type="binding site" evidence="6">
    <location>
        <position position="97"/>
    </location>
    <ligand>
        <name>Mg(2+)</name>
        <dbReference type="ChEBI" id="CHEBI:18420"/>
        <label>1</label>
    </ligand>
</feature>
<feature type="binding site" evidence="6">
    <location>
        <position position="95"/>
    </location>
    <ligand>
        <name>Mg(2+)</name>
        <dbReference type="ChEBI" id="CHEBI:18420"/>
        <label>2</label>
    </ligand>
</feature>
<dbReference type="RefSeq" id="WP_252165769.1">
    <property type="nucleotide sequence ID" value="NZ_CP084930.1"/>
</dbReference>
<evidence type="ECO:0000256" key="2">
    <source>
        <dbReference type="ARBA" id="ARBA00022475"/>
    </source>
</evidence>
<sequence length="279" mass="28709">MHAGSALPPLDRVALGEGLLLSVLAAGAAILEIYAQDFAVEWKADHSPVTAADAAGEAIILADLARLAPGVPVVAEEEAAAGRVPLCGRRFFLVDPLDGTKEFVQRRGDFTVNIALIEEGVPTLGLVYAPARGDVFFGDGARGEAWAARLGPDGLGARRPLCVRAASPEALAVVASKSHCNAATDAYLAALPVGERVSCGSSLKFCLVADGEADVYPRLSPTMEWDTAAGDAVLRAAGGGVFGPDGAPLRYNKARFFNPGFVACGGVSAPPVGPFLKTE</sequence>
<feature type="binding site" evidence="6">
    <location>
        <begin position="97"/>
        <end position="100"/>
    </location>
    <ligand>
        <name>substrate</name>
    </ligand>
</feature>
<dbReference type="Gene3D" id="3.40.190.80">
    <property type="match status" value="1"/>
</dbReference>
<feature type="binding site" evidence="6">
    <location>
        <position position="226"/>
    </location>
    <ligand>
        <name>Mg(2+)</name>
        <dbReference type="ChEBI" id="CHEBI:18420"/>
        <label>2</label>
    </ligand>
</feature>
<gene>
    <name evidence="6 7" type="primary">cysQ</name>
    <name evidence="7" type="ORF">LHA26_11620</name>
</gene>
<dbReference type="Pfam" id="PF00459">
    <property type="entry name" value="Inositol_P"/>
    <property type="match status" value="1"/>
</dbReference>
<keyword evidence="8" id="KW-1185">Reference proteome</keyword>
<dbReference type="InterPro" id="IPR006240">
    <property type="entry name" value="CysQ"/>
</dbReference>
<feature type="binding site" evidence="6">
    <location>
        <position position="98"/>
    </location>
    <ligand>
        <name>Mg(2+)</name>
        <dbReference type="ChEBI" id="CHEBI:18420"/>
        <label>2</label>
    </ligand>
</feature>
<dbReference type="Gene3D" id="3.30.540.10">
    <property type="entry name" value="Fructose-1,6-Bisphosphatase, subunit A, domain 1"/>
    <property type="match status" value="1"/>
</dbReference>
<evidence type="ECO:0000313" key="7">
    <source>
        <dbReference type="EMBL" id="USI71960.1"/>
    </source>
</evidence>
<keyword evidence="2 6" id="KW-1003">Cell membrane</keyword>
<reference evidence="7" key="1">
    <citation type="journal article" date="2022" name="Toxins">
        <title>Genomic Analysis of Sphingopyxis sp. USTB-05 for Biodegrading Cyanobacterial Hepatotoxins.</title>
        <authorList>
            <person name="Liu C."/>
            <person name="Xu Q."/>
            <person name="Zhao Z."/>
            <person name="Zhang H."/>
            <person name="Liu X."/>
            <person name="Yin C."/>
            <person name="Liu Y."/>
            <person name="Yan H."/>
        </authorList>
    </citation>
    <scope>NUCLEOTIDE SEQUENCE</scope>
    <source>
        <strain evidence="7">NBD5</strain>
    </source>
</reference>
<evidence type="ECO:0000256" key="1">
    <source>
        <dbReference type="ARBA" id="ARBA00005289"/>
    </source>
</evidence>
<dbReference type="GO" id="GO:0008441">
    <property type="term" value="F:3'(2'),5'-bisphosphate nucleotidase activity"/>
    <property type="evidence" value="ECO:0007669"/>
    <property type="project" value="UniProtKB-EC"/>
</dbReference>
<dbReference type="EC" id="3.1.3.7" evidence="6"/>
<keyword evidence="4 6" id="KW-0378">Hydrolase</keyword>
<comment type="similarity">
    <text evidence="1 6">Belongs to the inositol monophosphatase superfamily. CysQ family.</text>
</comment>
<evidence type="ECO:0000256" key="5">
    <source>
        <dbReference type="ARBA" id="ARBA00023136"/>
    </source>
</evidence>
<comment type="function">
    <text evidence="6">Converts adenosine-3',5'-bisphosphate (PAP) to AMP.</text>
</comment>
<dbReference type="PROSITE" id="PS00630">
    <property type="entry name" value="IMP_2"/>
    <property type="match status" value="1"/>
</dbReference>
<feature type="binding site" evidence="6">
    <location>
        <position position="76"/>
    </location>
    <ligand>
        <name>Mg(2+)</name>
        <dbReference type="ChEBI" id="CHEBI:18420"/>
        <label>1</label>
    </ligand>
</feature>
<comment type="subcellular location">
    <subcellularLocation>
        <location evidence="6">Cell inner membrane</location>
        <topology evidence="6">Peripheral membrane protein</topology>
        <orientation evidence="6">Cytoplasmic side</orientation>
    </subcellularLocation>
</comment>
<dbReference type="InterPro" id="IPR020550">
    <property type="entry name" value="Inositol_monophosphatase_CS"/>
</dbReference>
<dbReference type="InterPro" id="IPR000760">
    <property type="entry name" value="Inositol_monophosphatase-like"/>
</dbReference>
<evidence type="ECO:0000313" key="8">
    <source>
        <dbReference type="Proteomes" id="UP001056937"/>
    </source>
</evidence>